<feature type="transmembrane region" description="Helical" evidence="1">
    <location>
        <begin position="20"/>
        <end position="38"/>
    </location>
</feature>
<proteinExistence type="predicted"/>
<keyword evidence="1" id="KW-1133">Transmembrane helix</keyword>
<accession>A0A8H6IBA1</accession>
<comment type="caution">
    <text evidence="2">The sequence shown here is derived from an EMBL/GenBank/DDBJ whole genome shotgun (WGS) entry which is preliminary data.</text>
</comment>
<name>A0A8H6IBA1_9AGAR</name>
<dbReference type="AlphaFoldDB" id="A0A8H6IBA1"/>
<reference evidence="2 3" key="1">
    <citation type="submission" date="2020-07" db="EMBL/GenBank/DDBJ databases">
        <title>Comparative genomics of pyrophilous fungi reveals a link between fire events and developmental genes.</title>
        <authorList>
            <consortium name="DOE Joint Genome Institute"/>
            <person name="Steindorff A.S."/>
            <person name="Carver A."/>
            <person name="Calhoun S."/>
            <person name="Stillman K."/>
            <person name="Liu H."/>
            <person name="Lipzen A."/>
            <person name="Pangilinan J."/>
            <person name="Labutti K."/>
            <person name="Bruns T.D."/>
            <person name="Grigoriev I.V."/>
        </authorList>
    </citation>
    <scope>NUCLEOTIDE SEQUENCE [LARGE SCALE GENOMIC DNA]</scope>
    <source>
        <strain evidence="2 3">CBS 144469</strain>
    </source>
</reference>
<dbReference type="OrthoDB" id="7961613at2759"/>
<evidence type="ECO:0000256" key="1">
    <source>
        <dbReference type="SAM" id="Phobius"/>
    </source>
</evidence>
<feature type="non-terminal residue" evidence="2">
    <location>
        <position position="1"/>
    </location>
</feature>
<organism evidence="2 3">
    <name type="scientific">Ephemerocybe angulata</name>
    <dbReference type="NCBI Taxonomy" id="980116"/>
    <lineage>
        <taxon>Eukaryota</taxon>
        <taxon>Fungi</taxon>
        <taxon>Dikarya</taxon>
        <taxon>Basidiomycota</taxon>
        <taxon>Agaricomycotina</taxon>
        <taxon>Agaricomycetes</taxon>
        <taxon>Agaricomycetidae</taxon>
        <taxon>Agaricales</taxon>
        <taxon>Agaricineae</taxon>
        <taxon>Psathyrellaceae</taxon>
        <taxon>Ephemerocybe</taxon>
    </lineage>
</organism>
<keyword evidence="1" id="KW-0472">Membrane</keyword>
<gene>
    <name evidence="2" type="ORF">DFP72DRAFT_804392</name>
</gene>
<keyword evidence="3" id="KW-1185">Reference proteome</keyword>
<dbReference type="EMBL" id="JACGCI010000010">
    <property type="protein sequence ID" value="KAF6761127.1"/>
    <property type="molecule type" value="Genomic_DNA"/>
</dbReference>
<dbReference type="Proteomes" id="UP000521943">
    <property type="component" value="Unassembled WGS sequence"/>
</dbReference>
<keyword evidence="1" id="KW-0812">Transmembrane</keyword>
<protein>
    <submittedName>
        <fullName evidence="2">Uncharacterized protein</fullName>
    </submittedName>
</protein>
<sequence>IVSITMAGRLGVLDYLHRAVVYSCVGISIWGIGMGVAVHRDTLRRGRGEQQTFACFAVTHVEHFLSMFE</sequence>
<evidence type="ECO:0000313" key="2">
    <source>
        <dbReference type="EMBL" id="KAF6761127.1"/>
    </source>
</evidence>
<evidence type="ECO:0000313" key="3">
    <source>
        <dbReference type="Proteomes" id="UP000521943"/>
    </source>
</evidence>